<dbReference type="Pfam" id="PF20663">
    <property type="entry name" value="COG4_N"/>
    <property type="match status" value="1"/>
</dbReference>
<keyword evidence="4" id="KW-0813">Transport</keyword>
<dbReference type="OrthoDB" id="1882346at2759"/>
<comment type="similarity">
    <text evidence="2">Belongs to the COG4 family.</text>
</comment>
<evidence type="ECO:0000259" key="9">
    <source>
        <dbReference type="SMART" id="SM00762"/>
    </source>
</evidence>
<dbReference type="AlphaFoldDB" id="A0A9W8CZD2"/>
<dbReference type="InterPro" id="IPR013167">
    <property type="entry name" value="COG4_M"/>
</dbReference>
<evidence type="ECO:0000256" key="8">
    <source>
        <dbReference type="ARBA" id="ARBA00031340"/>
    </source>
</evidence>
<dbReference type="Pfam" id="PF20662">
    <property type="entry name" value="COG4_C"/>
    <property type="match status" value="1"/>
</dbReference>
<protein>
    <recommendedName>
        <fullName evidence="3">Conserved oligomeric Golgi complex subunit 4</fullName>
    </recommendedName>
    <alternativeName>
        <fullName evidence="8">Component of oligomeric Golgi complex 4</fullName>
    </alternativeName>
</protein>
<name>A0A9W8CZD2_9FUNG</name>
<organism evidence="10 11">
    <name type="scientific">Coemansia biformis</name>
    <dbReference type="NCBI Taxonomy" id="1286918"/>
    <lineage>
        <taxon>Eukaryota</taxon>
        <taxon>Fungi</taxon>
        <taxon>Fungi incertae sedis</taxon>
        <taxon>Zoopagomycota</taxon>
        <taxon>Kickxellomycotina</taxon>
        <taxon>Kickxellomycetes</taxon>
        <taxon>Kickxellales</taxon>
        <taxon>Kickxellaceae</taxon>
        <taxon>Coemansia</taxon>
    </lineage>
</organism>
<keyword evidence="5" id="KW-0653">Protein transport</keyword>
<dbReference type="GO" id="GO:0015031">
    <property type="term" value="P:protein transport"/>
    <property type="evidence" value="ECO:0007669"/>
    <property type="project" value="UniProtKB-KW"/>
</dbReference>
<dbReference type="PANTHER" id="PTHR24016:SF0">
    <property type="entry name" value="CONSERVED OLIGOMERIC GOLGI COMPLEX SUBUNIT 4"/>
    <property type="match status" value="1"/>
</dbReference>
<dbReference type="PANTHER" id="PTHR24016">
    <property type="entry name" value="CONSERVED OLIGOMERIC GOLGI COMPLEX SUBUNIT 4"/>
    <property type="match status" value="1"/>
</dbReference>
<evidence type="ECO:0000256" key="1">
    <source>
        <dbReference type="ARBA" id="ARBA00004395"/>
    </source>
</evidence>
<comment type="subcellular location">
    <subcellularLocation>
        <location evidence="1">Golgi apparatus membrane</location>
        <topology evidence="1">Peripheral membrane protein</topology>
    </subcellularLocation>
</comment>
<keyword evidence="7" id="KW-0472">Membrane</keyword>
<keyword evidence="11" id="KW-1185">Reference proteome</keyword>
<evidence type="ECO:0000256" key="2">
    <source>
        <dbReference type="ARBA" id="ARBA00009215"/>
    </source>
</evidence>
<evidence type="ECO:0000256" key="3">
    <source>
        <dbReference type="ARBA" id="ARBA00020975"/>
    </source>
</evidence>
<accession>A0A9W8CZD2</accession>
<evidence type="ECO:0000256" key="4">
    <source>
        <dbReference type="ARBA" id="ARBA00022448"/>
    </source>
</evidence>
<dbReference type="Proteomes" id="UP001143981">
    <property type="component" value="Unassembled WGS sequence"/>
</dbReference>
<gene>
    <name evidence="10" type="primary">COG4</name>
    <name evidence="10" type="ORF">LPJ61_002230</name>
</gene>
<proteinExistence type="inferred from homology"/>
<dbReference type="Gene3D" id="1.20.58.1970">
    <property type="match status" value="1"/>
</dbReference>
<evidence type="ECO:0000313" key="11">
    <source>
        <dbReference type="Proteomes" id="UP001143981"/>
    </source>
</evidence>
<dbReference type="EMBL" id="JANBOI010000262">
    <property type="protein sequence ID" value="KAJ1732061.1"/>
    <property type="molecule type" value="Genomic_DNA"/>
</dbReference>
<dbReference type="GO" id="GO:0000139">
    <property type="term" value="C:Golgi membrane"/>
    <property type="evidence" value="ECO:0007669"/>
    <property type="project" value="UniProtKB-SubCell"/>
</dbReference>
<dbReference type="Gene3D" id="1.10.287.1060">
    <property type="entry name" value="ESAT-6-like"/>
    <property type="match status" value="1"/>
</dbReference>
<evidence type="ECO:0000313" key="10">
    <source>
        <dbReference type="EMBL" id="KAJ1732061.1"/>
    </source>
</evidence>
<dbReference type="InterPro" id="IPR048682">
    <property type="entry name" value="COG4"/>
</dbReference>
<sequence>MGADSLAVSGLGDDASDELLGWSRLEELASSVDIAEIEQAYEALELEEARVDVEVAECVEGGADAERRLAQLSLLQEDLITVTDRIGPLQAVIDATAANAGVISERVRFLDQERAKLEHALRMVRETSKLKRRVGELLAAMASKETDAAAALVHECRTSDAETLHSPFVAFATPDASQRAGPGRGALSEVIADATRELVERVSFMFQAAMEENNTREISRCFKLFPLLGEELRGLDMYSDFLCDAIGEKARLKSEMRGNIYALRITRLFEVIATVVDNHFPLVNLHYGPGRMIRVIQRLQLEGAKRACMVLDFFEEERHVKRRLAQIQQADASAMRAKAQARSAALVAERAMSARSSEDSISDAEFKDITNVLAEMVLIGRQVATFHRFLASRAAPEAKALAGVPGGRDRVYLRPETAAKFVPLSAQASRDAGVVFDDETGLVGHTALTARLAWLTDVYVALEVFFITRSVAKAMALDDADSLAGWQDAVSSDSGGGGGGGAAKRKAAARGLGARVGPGAVTQGAAFGPDALGFQQTSSCVGDMFFVVKTALEHAISIQRPAAVGAVAQCVISTMNSEFLAAMEVRALSSWSSAAGQAHSQRRILVALNNLDLACAYLQKTAEELRAMIGTEWPRTARQDDLAAAQTAIDTFAAFSAKFAYAKQRSLDQLGAQLLKPWMRTTLQHSYRDIKYVLTDEEFNDMQNDNLFQKRFVIKFGHLVQQLRPRLTAANLAAALELAIGSLAQDWERAIRQSKFNMLGGIMFEKDVREIQRYLEQESGVSLRPKFSRLVQMADALAVESAADIKHILKAPAAADAPSHAPLSTKEIRGLLENRVDIADSTISSLGI</sequence>
<dbReference type="InterPro" id="IPR048684">
    <property type="entry name" value="COG4_C"/>
</dbReference>
<dbReference type="Pfam" id="PF08318">
    <property type="entry name" value="COG4_m"/>
    <property type="match status" value="1"/>
</dbReference>
<evidence type="ECO:0000256" key="6">
    <source>
        <dbReference type="ARBA" id="ARBA00023034"/>
    </source>
</evidence>
<evidence type="ECO:0000256" key="7">
    <source>
        <dbReference type="ARBA" id="ARBA00023136"/>
    </source>
</evidence>
<feature type="domain" description="COG4 transport protein middle alpha-helical bundle" evidence="9">
    <location>
        <begin position="191"/>
        <end position="588"/>
    </location>
</feature>
<evidence type="ECO:0000256" key="5">
    <source>
        <dbReference type="ARBA" id="ARBA00022927"/>
    </source>
</evidence>
<comment type="caution">
    <text evidence="10">The sequence shown here is derived from an EMBL/GenBank/DDBJ whole genome shotgun (WGS) entry which is preliminary data.</text>
</comment>
<dbReference type="SMART" id="SM00762">
    <property type="entry name" value="Cog4"/>
    <property type="match status" value="1"/>
</dbReference>
<dbReference type="InterPro" id="IPR048680">
    <property type="entry name" value="COG4_N"/>
</dbReference>
<keyword evidence="6" id="KW-0333">Golgi apparatus</keyword>
<reference evidence="10" key="1">
    <citation type="submission" date="2022-07" db="EMBL/GenBank/DDBJ databases">
        <title>Phylogenomic reconstructions and comparative analyses of Kickxellomycotina fungi.</title>
        <authorList>
            <person name="Reynolds N.K."/>
            <person name="Stajich J.E."/>
            <person name="Barry K."/>
            <person name="Grigoriev I.V."/>
            <person name="Crous P."/>
            <person name="Smith M.E."/>
        </authorList>
    </citation>
    <scope>NUCLEOTIDE SEQUENCE</scope>
    <source>
        <strain evidence="10">BCRC 34381</strain>
    </source>
</reference>